<evidence type="ECO:0000313" key="3">
    <source>
        <dbReference type="Proteomes" id="UP000735302"/>
    </source>
</evidence>
<sequence>MEFQPALTRRAPRGCSIGRKMPCSMTLTNQCPLLSTTNHFPHLLDSTPVEGHVYAMLEGRKGGPRTSGASDLLPGLDTAPAKPDVEAESKERDLTSAGREMGGVYLLPHRYGEWLRISDDALRLLLPVHDRSVVYVR</sequence>
<name>A0AAV3ZME5_9GAST</name>
<keyword evidence="3" id="KW-1185">Reference proteome</keyword>
<comment type="caution">
    <text evidence="2">The sequence shown here is derived from an EMBL/GenBank/DDBJ whole genome shotgun (WGS) entry which is preliminary data.</text>
</comment>
<dbReference type="EMBL" id="BLXT01003068">
    <property type="protein sequence ID" value="GFO00296.1"/>
    <property type="molecule type" value="Genomic_DNA"/>
</dbReference>
<dbReference type="Proteomes" id="UP000735302">
    <property type="component" value="Unassembled WGS sequence"/>
</dbReference>
<proteinExistence type="predicted"/>
<evidence type="ECO:0000313" key="2">
    <source>
        <dbReference type="EMBL" id="GFO00296.1"/>
    </source>
</evidence>
<organism evidence="2 3">
    <name type="scientific">Plakobranchus ocellatus</name>
    <dbReference type="NCBI Taxonomy" id="259542"/>
    <lineage>
        <taxon>Eukaryota</taxon>
        <taxon>Metazoa</taxon>
        <taxon>Spiralia</taxon>
        <taxon>Lophotrochozoa</taxon>
        <taxon>Mollusca</taxon>
        <taxon>Gastropoda</taxon>
        <taxon>Heterobranchia</taxon>
        <taxon>Euthyneura</taxon>
        <taxon>Panpulmonata</taxon>
        <taxon>Sacoglossa</taxon>
        <taxon>Placobranchoidea</taxon>
        <taxon>Plakobranchidae</taxon>
        <taxon>Plakobranchus</taxon>
    </lineage>
</organism>
<dbReference type="AlphaFoldDB" id="A0AAV3ZME5"/>
<feature type="compositionally biased region" description="Basic and acidic residues" evidence="1">
    <location>
        <begin position="83"/>
        <end position="94"/>
    </location>
</feature>
<protein>
    <submittedName>
        <fullName evidence="2">Uncharacterized protein</fullName>
    </submittedName>
</protein>
<reference evidence="2 3" key="1">
    <citation type="journal article" date="2021" name="Elife">
        <title>Chloroplast acquisition without the gene transfer in kleptoplastic sea slugs, Plakobranchus ocellatus.</title>
        <authorList>
            <person name="Maeda T."/>
            <person name="Takahashi S."/>
            <person name="Yoshida T."/>
            <person name="Shimamura S."/>
            <person name="Takaki Y."/>
            <person name="Nagai Y."/>
            <person name="Toyoda A."/>
            <person name="Suzuki Y."/>
            <person name="Arimoto A."/>
            <person name="Ishii H."/>
            <person name="Satoh N."/>
            <person name="Nishiyama T."/>
            <person name="Hasebe M."/>
            <person name="Maruyama T."/>
            <person name="Minagawa J."/>
            <person name="Obokata J."/>
            <person name="Shigenobu S."/>
        </authorList>
    </citation>
    <scope>NUCLEOTIDE SEQUENCE [LARGE SCALE GENOMIC DNA]</scope>
</reference>
<evidence type="ECO:0000256" key="1">
    <source>
        <dbReference type="SAM" id="MobiDB-lite"/>
    </source>
</evidence>
<feature type="region of interest" description="Disordered" evidence="1">
    <location>
        <begin position="59"/>
        <end position="99"/>
    </location>
</feature>
<gene>
    <name evidence="2" type="ORF">PoB_002680100</name>
</gene>
<accession>A0AAV3ZME5</accession>